<feature type="repeat" description="TPR" evidence="5">
    <location>
        <begin position="100"/>
        <end position="133"/>
    </location>
</feature>
<dbReference type="PANTHER" id="PTHR45641">
    <property type="entry name" value="TETRATRICOPEPTIDE REPEAT PROTEIN (AFU_ORTHOLOGUE AFUA_6G03870)"/>
    <property type="match status" value="1"/>
</dbReference>
<evidence type="ECO:0000256" key="7">
    <source>
        <dbReference type="SAM" id="Phobius"/>
    </source>
</evidence>
<sequence length="452" mass="51800">MRLFASPLHYRWIGTSLLLWLLGQTVCAQMALSRQDSFQVAQSEAQAARYRGLGDFREASHHFNDIAMIYWKHSQYQRAIDYYLQSLSLNAQLNNENGMAMINSNLGMLYADVQQYEKAEEHFKRTLEARKAAGERIGQISALYNLGVVLNRLARYDEAIARLEEALTLAKELSSPEEIRSCYGMLAETYSNAGNAEKSLQYFNLYRSFHELVQRDKEEEQQREVEAAKLRAALAEKEEQLKKFQLQQTEEALATTGAALLETDSVNLDLLKGLKGRELEIAYLEKAQKINNLERAMASQELMLLSTQLKQDRMLLWGVAILALVVLVYSFFLFRAHRRVTAQNKLLQAQQAEIEAQARRIREINEGLEIKVQERTAELERRNEQLSEHLYLNSHKLRAPLARMLGLVQLLQATALNKEEQRQVVKSIGFTARELDSVTHEINTNLANNFSS</sequence>
<evidence type="ECO:0000256" key="6">
    <source>
        <dbReference type="SAM" id="Coils"/>
    </source>
</evidence>
<protein>
    <recommendedName>
        <fullName evidence="2">histidine kinase</fullName>
        <ecNumber evidence="2">2.7.13.3</ecNumber>
    </recommendedName>
</protein>
<evidence type="ECO:0000256" key="1">
    <source>
        <dbReference type="ARBA" id="ARBA00000085"/>
    </source>
</evidence>
<comment type="catalytic activity">
    <reaction evidence="1">
        <text>ATP + protein L-histidine = ADP + protein N-phospho-L-histidine.</text>
        <dbReference type="EC" id="2.7.13.3"/>
    </reaction>
</comment>
<keyword evidence="7" id="KW-0812">Transmembrane</keyword>
<dbReference type="RefSeq" id="WP_143017096.1">
    <property type="nucleotide sequence ID" value="NZ_FNFO01000002.1"/>
</dbReference>
<keyword evidence="7" id="KW-1133">Transmembrane helix</keyword>
<evidence type="ECO:0000256" key="4">
    <source>
        <dbReference type="ARBA" id="ARBA00022803"/>
    </source>
</evidence>
<dbReference type="Gene3D" id="1.25.40.10">
    <property type="entry name" value="Tetratricopeptide repeat domain"/>
    <property type="match status" value="1"/>
</dbReference>
<organism evidence="8 9">
    <name type="scientific">Catalinimonas alkaloidigena</name>
    <dbReference type="NCBI Taxonomy" id="1075417"/>
    <lineage>
        <taxon>Bacteria</taxon>
        <taxon>Pseudomonadati</taxon>
        <taxon>Bacteroidota</taxon>
        <taxon>Cytophagia</taxon>
        <taxon>Cytophagales</taxon>
        <taxon>Catalimonadaceae</taxon>
        <taxon>Catalinimonas</taxon>
    </lineage>
</organism>
<dbReference type="Pfam" id="PF13181">
    <property type="entry name" value="TPR_8"/>
    <property type="match status" value="1"/>
</dbReference>
<keyword evidence="7" id="KW-0472">Membrane</keyword>
<feature type="coiled-coil region" evidence="6">
    <location>
        <begin position="347"/>
        <end position="385"/>
    </location>
</feature>
<gene>
    <name evidence="8" type="ORF">SAMN05421823_10299</name>
</gene>
<dbReference type="SUPFAM" id="SSF48452">
    <property type="entry name" value="TPR-like"/>
    <property type="match status" value="1"/>
</dbReference>
<keyword evidence="9" id="KW-1185">Reference proteome</keyword>
<dbReference type="AlphaFoldDB" id="A0A1G8ZVF1"/>
<feature type="repeat" description="TPR" evidence="5">
    <location>
        <begin position="140"/>
        <end position="173"/>
    </location>
</feature>
<dbReference type="Pfam" id="PF13424">
    <property type="entry name" value="TPR_12"/>
    <property type="match status" value="1"/>
</dbReference>
<feature type="transmembrane region" description="Helical" evidence="7">
    <location>
        <begin position="314"/>
        <end position="334"/>
    </location>
</feature>
<dbReference type="STRING" id="1075417.SAMN05421823_10299"/>
<dbReference type="SMART" id="SM00028">
    <property type="entry name" value="TPR"/>
    <property type="match status" value="3"/>
</dbReference>
<dbReference type="GO" id="GO:0000155">
    <property type="term" value="F:phosphorelay sensor kinase activity"/>
    <property type="evidence" value="ECO:0007669"/>
    <property type="project" value="InterPro"/>
</dbReference>
<feature type="coiled-coil region" evidence="6">
    <location>
        <begin position="218"/>
        <end position="247"/>
    </location>
</feature>
<proteinExistence type="predicted"/>
<keyword evidence="6" id="KW-0175">Coiled coil</keyword>
<accession>A0A1G8ZVF1</accession>
<evidence type="ECO:0000256" key="3">
    <source>
        <dbReference type="ARBA" id="ARBA00022737"/>
    </source>
</evidence>
<dbReference type="EMBL" id="FNFO01000002">
    <property type="protein sequence ID" value="SDK18971.1"/>
    <property type="molecule type" value="Genomic_DNA"/>
</dbReference>
<dbReference type="InterPro" id="IPR036097">
    <property type="entry name" value="HisK_dim/P_sf"/>
</dbReference>
<dbReference type="CDD" id="cd00082">
    <property type="entry name" value="HisKA"/>
    <property type="match status" value="1"/>
</dbReference>
<name>A0A1G8ZVF1_9BACT</name>
<dbReference type="Gene3D" id="1.10.287.130">
    <property type="match status" value="1"/>
</dbReference>
<dbReference type="OrthoDB" id="982262at2"/>
<reference evidence="8 9" key="1">
    <citation type="submission" date="2016-10" db="EMBL/GenBank/DDBJ databases">
        <authorList>
            <person name="de Groot N.N."/>
        </authorList>
    </citation>
    <scope>NUCLEOTIDE SEQUENCE [LARGE SCALE GENOMIC DNA]</scope>
    <source>
        <strain evidence="8 9">DSM 25186</strain>
    </source>
</reference>
<feature type="repeat" description="TPR" evidence="5">
    <location>
        <begin position="60"/>
        <end position="93"/>
    </location>
</feature>
<dbReference type="InterPro" id="IPR019734">
    <property type="entry name" value="TPR_rpt"/>
</dbReference>
<evidence type="ECO:0000256" key="2">
    <source>
        <dbReference type="ARBA" id="ARBA00012438"/>
    </source>
</evidence>
<dbReference type="SUPFAM" id="SSF47384">
    <property type="entry name" value="Homodimeric domain of signal transducing histidine kinase"/>
    <property type="match status" value="1"/>
</dbReference>
<evidence type="ECO:0000256" key="5">
    <source>
        <dbReference type="PROSITE-ProRule" id="PRU00339"/>
    </source>
</evidence>
<keyword evidence="3" id="KW-0677">Repeat</keyword>
<keyword evidence="4 5" id="KW-0802">TPR repeat</keyword>
<dbReference type="InterPro" id="IPR011990">
    <property type="entry name" value="TPR-like_helical_dom_sf"/>
</dbReference>
<evidence type="ECO:0000313" key="9">
    <source>
        <dbReference type="Proteomes" id="UP000198510"/>
    </source>
</evidence>
<dbReference type="Proteomes" id="UP000198510">
    <property type="component" value="Unassembled WGS sequence"/>
</dbReference>
<dbReference type="PROSITE" id="PS50005">
    <property type="entry name" value="TPR"/>
    <property type="match status" value="3"/>
</dbReference>
<dbReference type="InterPro" id="IPR003661">
    <property type="entry name" value="HisK_dim/P_dom"/>
</dbReference>
<dbReference type="EC" id="2.7.13.3" evidence="2"/>
<evidence type="ECO:0000313" key="8">
    <source>
        <dbReference type="EMBL" id="SDK18971.1"/>
    </source>
</evidence>